<dbReference type="GO" id="GO:0003899">
    <property type="term" value="F:DNA-directed RNA polymerase activity"/>
    <property type="evidence" value="ECO:0007669"/>
    <property type="project" value="UniProtKB-EC"/>
</dbReference>
<dbReference type="GO" id="GO:0003677">
    <property type="term" value="F:DNA binding"/>
    <property type="evidence" value="ECO:0007669"/>
    <property type="project" value="InterPro"/>
</dbReference>
<accession>A0A5C0F4S1</accession>
<dbReference type="SUPFAM" id="SSF64484">
    <property type="entry name" value="beta and beta-prime subunits of DNA dependent RNA-polymerase"/>
    <property type="match status" value="1"/>
</dbReference>
<dbReference type="InterPro" id="IPR012756">
    <property type="entry name" value="DNA-dir_RpoC2_beta_pp"/>
</dbReference>
<dbReference type="Gene3D" id="1.10.1790.20">
    <property type="match status" value="1"/>
</dbReference>
<keyword evidence="3" id="KW-0808">Transferase</keyword>
<dbReference type="PANTHER" id="PTHR19376:SF63">
    <property type="entry name" value="DNA-DIRECTED RNA POLYMERASE SUBUNIT BETA"/>
    <property type="match status" value="1"/>
</dbReference>
<geneLocation type="plastid" evidence="9"/>
<dbReference type="NCBIfam" id="TIGR02388">
    <property type="entry name" value="rpoC2_cyan"/>
    <property type="match status" value="1"/>
</dbReference>
<dbReference type="InterPro" id="IPR042102">
    <property type="entry name" value="RNA_pol_Rpb1_3_sf"/>
</dbReference>
<dbReference type="EMBL" id="MN065498">
    <property type="protein sequence ID" value="QEI59560.1"/>
    <property type="molecule type" value="Genomic_DNA"/>
</dbReference>
<dbReference type="InterPro" id="IPR045867">
    <property type="entry name" value="DNA-dir_RpoC_beta_prime"/>
</dbReference>
<evidence type="ECO:0000256" key="2">
    <source>
        <dbReference type="ARBA" id="ARBA00022478"/>
    </source>
</evidence>
<evidence type="ECO:0000256" key="3">
    <source>
        <dbReference type="ARBA" id="ARBA00022679"/>
    </source>
</evidence>
<dbReference type="Gene3D" id="1.10.274.100">
    <property type="entry name" value="RNA polymerase Rpb1, domain 3"/>
    <property type="match status" value="1"/>
</dbReference>
<dbReference type="InterPro" id="IPR038120">
    <property type="entry name" value="Rpb1_funnel_sf"/>
</dbReference>
<dbReference type="InterPro" id="IPR007081">
    <property type="entry name" value="RNA_pol_Rpb1_5"/>
</dbReference>
<sequence length="1251" mass="145496">MYINTLVGKKQIHQLLSWSFHTHNLLGSCLLAEKLKILGFQYASQAGISLSIEDLRIPFTKYYNFQNIYKKIKIVENLYLKGKITEVERFQKIISLWNYTSNSLKNQAVYFFNNYDPLNSIYIMSSSGARGNLAQVRQLIGMRGLMANPSGQIIDLPIKQNFQEGLTITDYLISGYGARKGVIDTALKTANSGYLTRRLIDVAQDIIIRDKDCFTKHSLLIFISKLKYYEDIIVGRILAKTVFNNKKNIILAQKDSQITSKLVKAFRENKVLQLYIRSPLVCNLYRALCQKCYGWNLTNETLIDIGETIGILAGQSVGEPGTQLTMRTFHTGGTFTSNTRQQIICPINGIIKFNKTLKYINLRTNCGEDIAFTKNSGSLIIIPQQKFEKLIEFKISKNTLLFPKNNQYILKNTAIGELIKTHNQGIIQKQPLISDISGEIFIPKQNKNLINKHQLFWILAGQFYICPANSFINYYLDAKVNKDSYIFRSKLVNNLNSFINIQNKEKYFEITSNKYFKTQGIINIKINFYLDEFGFKNKIITLINKSGLSYIINAKNPLSFERIYYPGEYIFSIIPINTLSLCECFTENNITKLLIRPIEIYELPHFKIIPNTFYLKDNTTSSIKIIPKLLYRVESGTSIYGLKSFNLISSNLNFNLNYINNKEIKCKWVNKSSLIFKFINNINLINYILPEVKYTKPNFCFLTQNTQYVNTYTILGYLETIALNPFEIIKIKIKKQINKQLLILSNKDSFVVEKIKLPKNKINDFISLKDPKLKAGKIIFENNKNFIIQKGQPYFIPNCEKEKKFDQTKFKYKIFPLTHIPIDYQTNKQVFLNYYNIKNFYLKNRNFEKSIKIELSKLFLKNEEQLYNCSIPQFYKIFSINSHNLELFTKKELSISLFQKQDLFQKNRIILLNNINNTSKINKIKDSNTNNLQLTILKMINPRPRFSIGLYTIMDEFYKQEINYLFCKNKDFIPERKLIGLLNIEKEITSDIVQGLPKIDEILEARKKGIIIGNTNIKRGFLTQRTSLDNNFEFKKIGLPIKKWNLKNPHKILQIYFNYYGLIRYFLSTQQKKLKFKRLATNYEAIYKSFKKIQLLILNLIQEVYKSQGVNIHNKHLEIIIKQMTTKVIITQAGQTSLFKYELVDFYHIKYINKIINPPAIYVPLILGITRSALNNPSFLSSASFQKTTDVLSKAAIEGQIDWLRGLKENIIVGNFIPAGTALLNYKEAFIKKKHNLKLYHLLYSHYLSTL</sequence>
<dbReference type="Gene3D" id="1.10.132.30">
    <property type="match status" value="1"/>
</dbReference>
<name>A0A5C0F4S1_NITAL</name>
<feature type="domain" description="RNA polymerase Rpb1" evidence="7">
    <location>
        <begin position="165"/>
        <end position="1171"/>
    </location>
</feature>
<dbReference type="RefSeq" id="YP_009695282.1">
    <property type="nucleotide sequence ID" value="NC_044785.1"/>
</dbReference>
<dbReference type="AlphaFoldDB" id="A0A5C0F4S1"/>
<dbReference type="GO" id="GO:0006351">
    <property type="term" value="P:DNA-templated transcription"/>
    <property type="evidence" value="ECO:0007669"/>
    <property type="project" value="InterPro"/>
</dbReference>
<dbReference type="InterPro" id="IPR007083">
    <property type="entry name" value="RNA_pol_Rpb1_4"/>
</dbReference>
<evidence type="ECO:0000313" key="9">
    <source>
        <dbReference type="EMBL" id="QEI59560.1"/>
    </source>
</evidence>
<keyword evidence="6" id="KW-0804">Transcription</keyword>
<evidence type="ECO:0000256" key="6">
    <source>
        <dbReference type="ARBA" id="ARBA00023163"/>
    </source>
</evidence>
<evidence type="ECO:0000256" key="5">
    <source>
        <dbReference type="ARBA" id="ARBA00022833"/>
    </source>
</evidence>
<keyword evidence="9" id="KW-0934">Plastid</keyword>
<evidence type="ECO:0000259" key="8">
    <source>
        <dbReference type="Pfam" id="PF05000"/>
    </source>
</evidence>
<feature type="domain" description="RNA polymerase Rpb1" evidence="8">
    <location>
        <begin position="84"/>
        <end position="162"/>
    </location>
</feature>
<dbReference type="CDD" id="cd02655">
    <property type="entry name" value="RNAP_beta'_C"/>
    <property type="match status" value="1"/>
</dbReference>
<dbReference type="Gene3D" id="1.10.150.390">
    <property type="match status" value="1"/>
</dbReference>
<proteinExistence type="predicted"/>
<dbReference type="EC" id="2.7.7.6" evidence="1"/>
<keyword evidence="5" id="KW-0862">Zinc</keyword>
<dbReference type="Pfam" id="PF04998">
    <property type="entry name" value="RNA_pol_Rpb1_5"/>
    <property type="match status" value="1"/>
</dbReference>
<gene>
    <name evidence="9" type="primary">rpoC2</name>
</gene>
<keyword evidence="4" id="KW-0548">Nucleotidyltransferase</keyword>
<protein>
    <recommendedName>
        <fullName evidence="1">DNA-directed RNA polymerase</fullName>
        <ecNumber evidence="1">2.7.7.6</ecNumber>
    </recommendedName>
</protein>
<dbReference type="PANTHER" id="PTHR19376">
    <property type="entry name" value="DNA-DIRECTED RNA POLYMERASE"/>
    <property type="match status" value="1"/>
</dbReference>
<dbReference type="Pfam" id="PF05000">
    <property type="entry name" value="RNA_pol_Rpb1_4"/>
    <property type="match status" value="1"/>
</dbReference>
<dbReference type="GeneID" id="41826802"/>
<evidence type="ECO:0000256" key="1">
    <source>
        <dbReference type="ARBA" id="ARBA00012418"/>
    </source>
</evidence>
<organism evidence="9">
    <name type="scientific">Nitzschia alba</name>
    <name type="common">Marine diatom</name>
    <dbReference type="NCBI Taxonomy" id="2858"/>
    <lineage>
        <taxon>Eukaryota</taxon>
        <taxon>Sar</taxon>
        <taxon>Stramenopiles</taxon>
        <taxon>Ochrophyta</taxon>
        <taxon>Bacillariophyta</taxon>
        <taxon>Bacillariophyceae</taxon>
        <taxon>Bacillariophycidae</taxon>
        <taxon>Bacillariales</taxon>
        <taxon>Bacillariaceae</taxon>
        <taxon>Nitzschia</taxon>
    </lineage>
</organism>
<evidence type="ECO:0000259" key="7">
    <source>
        <dbReference type="Pfam" id="PF04998"/>
    </source>
</evidence>
<evidence type="ECO:0000256" key="4">
    <source>
        <dbReference type="ARBA" id="ARBA00022695"/>
    </source>
</evidence>
<reference evidence="9" key="1">
    <citation type="submission" date="2019-06" db="EMBL/GenBank/DDBJ databases">
        <authorList>
            <person name="Grosvenor D.A."/>
            <person name="Keepers K.G."/>
            <person name="Pogoda C.S."/>
            <person name="Kane N.C."/>
            <person name="Kociolek J.P."/>
        </authorList>
    </citation>
    <scope>NUCLEOTIDE SEQUENCE</scope>
</reference>
<keyword evidence="2 9" id="KW-0240">DNA-directed RNA polymerase</keyword>
<dbReference type="GO" id="GO:0000428">
    <property type="term" value="C:DNA-directed RNA polymerase complex"/>
    <property type="evidence" value="ECO:0007669"/>
    <property type="project" value="UniProtKB-KW"/>
</dbReference>